<dbReference type="PROSITE" id="PS52016">
    <property type="entry name" value="TONB_DEPENDENT_REC_3"/>
    <property type="match status" value="1"/>
</dbReference>
<keyword evidence="4 10" id="KW-1134">Transmembrane beta strand</keyword>
<dbReference type="EMBL" id="WTYJ01000002">
    <property type="protein sequence ID" value="MXO99498.1"/>
    <property type="molecule type" value="Genomic_DNA"/>
</dbReference>
<dbReference type="InterPro" id="IPR036942">
    <property type="entry name" value="Beta-barrel_TonB_sf"/>
</dbReference>
<dbReference type="AlphaFoldDB" id="A0A6I4TXX9"/>
<dbReference type="SUPFAM" id="SSF56925">
    <property type="entry name" value="OMPA-like"/>
    <property type="match status" value="1"/>
</dbReference>
<evidence type="ECO:0000256" key="5">
    <source>
        <dbReference type="ARBA" id="ARBA00022692"/>
    </source>
</evidence>
<dbReference type="PANTHER" id="PTHR30069">
    <property type="entry name" value="TONB-DEPENDENT OUTER MEMBRANE RECEPTOR"/>
    <property type="match status" value="1"/>
</dbReference>
<reference evidence="14 15" key="1">
    <citation type="submission" date="2019-12" db="EMBL/GenBank/DDBJ databases">
        <title>Genomic-based taxomic classification of the family Erythrobacteraceae.</title>
        <authorList>
            <person name="Xu L."/>
        </authorList>
    </citation>
    <scope>NUCLEOTIDE SEQUENCE [LARGE SCALE GENOMIC DNA]</scope>
    <source>
        <strain evidence="14 15">S36</strain>
    </source>
</reference>
<gene>
    <name evidence="14" type="ORF">GRI97_10910</name>
</gene>
<feature type="region of interest" description="Disordered" evidence="11">
    <location>
        <begin position="599"/>
        <end position="623"/>
    </location>
</feature>
<evidence type="ECO:0000256" key="11">
    <source>
        <dbReference type="SAM" id="MobiDB-lite"/>
    </source>
</evidence>
<dbReference type="GO" id="GO:0044718">
    <property type="term" value="P:siderophore transmembrane transport"/>
    <property type="evidence" value="ECO:0007669"/>
    <property type="project" value="TreeGrafter"/>
</dbReference>
<evidence type="ECO:0000259" key="12">
    <source>
        <dbReference type="Pfam" id="PF00593"/>
    </source>
</evidence>
<dbReference type="GO" id="GO:0009279">
    <property type="term" value="C:cell outer membrane"/>
    <property type="evidence" value="ECO:0007669"/>
    <property type="project" value="UniProtKB-SubCell"/>
</dbReference>
<evidence type="ECO:0000256" key="8">
    <source>
        <dbReference type="ARBA" id="ARBA00023136"/>
    </source>
</evidence>
<evidence type="ECO:0000256" key="4">
    <source>
        <dbReference type="ARBA" id="ARBA00022452"/>
    </source>
</evidence>
<feature type="domain" description="TonB-dependent receptor-like beta-barrel" evidence="12">
    <location>
        <begin position="14"/>
        <end position="302"/>
    </location>
</feature>
<organism evidence="14 15">
    <name type="scientific">Croceibacterium xixiisoli</name>
    <dbReference type="NCBI Taxonomy" id="1476466"/>
    <lineage>
        <taxon>Bacteria</taxon>
        <taxon>Pseudomonadati</taxon>
        <taxon>Pseudomonadota</taxon>
        <taxon>Alphaproteobacteria</taxon>
        <taxon>Sphingomonadales</taxon>
        <taxon>Erythrobacteraceae</taxon>
        <taxon>Croceibacterium</taxon>
    </lineage>
</organism>
<comment type="similarity">
    <text evidence="2 10">Belongs to the TonB-dependent receptor family.</text>
</comment>
<evidence type="ECO:0000313" key="14">
    <source>
        <dbReference type="EMBL" id="MXO99498.1"/>
    </source>
</evidence>
<protein>
    <submittedName>
        <fullName evidence="14">TonB-dependent receptor</fullName>
    </submittedName>
</protein>
<comment type="caution">
    <text evidence="14">The sequence shown here is derived from an EMBL/GenBank/DDBJ whole genome shotgun (WGS) entry which is preliminary data.</text>
</comment>
<keyword evidence="9 10" id="KW-0998">Cell outer membrane</keyword>
<dbReference type="SUPFAM" id="SSF56935">
    <property type="entry name" value="Porins"/>
    <property type="match status" value="1"/>
</dbReference>
<evidence type="ECO:0000313" key="15">
    <source>
        <dbReference type="Proteomes" id="UP000469430"/>
    </source>
</evidence>
<evidence type="ECO:0000256" key="1">
    <source>
        <dbReference type="ARBA" id="ARBA00004571"/>
    </source>
</evidence>
<proteinExistence type="inferred from homology"/>
<evidence type="ECO:0000256" key="3">
    <source>
        <dbReference type="ARBA" id="ARBA00022448"/>
    </source>
</evidence>
<dbReference type="InterPro" id="IPR000531">
    <property type="entry name" value="Beta-barrel_TonB"/>
</dbReference>
<dbReference type="GO" id="GO:0015344">
    <property type="term" value="F:siderophore uptake transmembrane transporter activity"/>
    <property type="evidence" value="ECO:0007669"/>
    <property type="project" value="TreeGrafter"/>
</dbReference>
<dbReference type="Gene3D" id="2.40.170.20">
    <property type="entry name" value="TonB-dependent receptor, beta-barrel domain"/>
    <property type="match status" value="1"/>
</dbReference>
<evidence type="ECO:0000256" key="10">
    <source>
        <dbReference type="PROSITE-ProRule" id="PRU01360"/>
    </source>
</evidence>
<evidence type="ECO:0000256" key="6">
    <source>
        <dbReference type="ARBA" id="ARBA00022729"/>
    </source>
</evidence>
<name>A0A6I4TXX9_9SPHN</name>
<comment type="subcellular location">
    <subcellularLocation>
        <location evidence="1 10">Cell outer membrane</location>
        <topology evidence="1 10">Multi-pass membrane protein</topology>
    </subcellularLocation>
</comment>
<keyword evidence="3 10" id="KW-0813">Transport</keyword>
<keyword evidence="15" id="KW-1185">Reference proteome</keyword>
<evidence type="ECO:0000256" key="9">
    <source>
        <dbReference type="ARBA" id="ARBA00023237"/>
    </source>
</evidence>
<keyword evidence="6" id="KW-0732">Signal</keyword>
<dbReference type="Proteomes" id="UP000469430">
    <property type="component" value="Unassembled WGS sequence"/>
</dbReference>
<keyword evidence="8 10" id="KW-0472">Membrane</keyword>
<keyword evidence="14" id="KW-0675">Receptor</keyword>
<dbReference type="Pfam" id="PF13505">
    <property type="entry name" value="OMP_b-brl"/>
    <property type="match status" value="1"/>
</dbReference>
<accession>A0A6I4TXX9</accession>
<feature type="domain" description="Outer membrane protein beta-barrel" evidence="13">
    <location>
        <begin position="354"/>
        <end position="568"/>
    </location>
</feature>
<evidence type="ECO:0000259" key="13">
    <source>
        <dbReference type="Pfam" id="PF13505"/>
    </source>
</evidence>
<keyword evidence="5 10" id="KW-0812">Transmembrane</keyword>
<dbReference type="InterPro" id="IPR027385">
    <property type="entry name" value="Beta-barrel_OMP"/>
</dbReference>
<dbReference type="InterPro" id="IPR039426">
    <property type="entry name" value="TonB-dep_rcpt-like"/>
</dbReference>
<dbReference type="InterPro" id="IPR011250">
    <property type="entry name" value="OMP/PagP_B-barrel"/>
</dbReference>
<keyword evidence="7" id="KW-0798">TonB box</keyword>
<evidence type="ECO:0000256" key="7">
    <source>
        <dbReference type="ARBA" id="ARBA00023077"/>
    </source>
</evidence>
<dbReference type="PANTHER" id="PTHR30069:SF41">
    <property type="entry name" value="HEME_HEMOPEXIN UTILIZATION PROTEIN C"/>
    <property type="match status" value="1"/>
</dbReference>
<sequence length="651" mass="71816">MDGWVTGGAIPPGREGSRREVSLFGQLSYEPVSWLRLDGGLRYQSYDLDDKQTGTTYHTEIFSRSEDAVSFSLGGALMPLDGLQIFGSYKQAARLPSLMEATTGFFMIANPDLHKEEARNWEAGVNYLHNGLLGSDDQLGLKLTGFDNDINGYISRRYISQYFAMQMFNIDRAKFRGLEGSLSYSKGGFKLDAGATYYDHVEFCRTAGNCVESSLASDYGTNYIPPRWAANLSVSQTFFDDRAMLGARATYMGKRIVGAEVPHSGYMPLITAVTWQPYVVVDMTGSFRVSDGLSIDWSVDNITDRYYNEAMSLAYVPAPGRTFRIGFTGTFGSGEGGTAHAMWPAKWFASDGETTDWTGPYVGGSIGYGVGKTRGGVTDLAGTPTDLVNNSRIDQTMRNFIGGLHAGYNYQLPSNVVLGIEADISSGDLASTSSVGLTGDQQNIPYLQSNGALESDTEYKWDRMLTLRGRLGYAVGQTLFYGTAGLAWLTETQTRNQYRSWPTNNEEQMGVGQAVEHLFFEKDRQQRAGAVFGTGMERSLGRNWSMRVDYGYARFDRKDFTFKDARAGIVLDHGYYEVVGYQQVPAQIIDFGDGTFSKSLPMRRRSTNGAKSPDRRTSSTADATTPMPICTPCVWASAIVSEHGTRRTCYD</sequence>
<evidence type="ECO:0000256" key="2">
    <source>
        <dbReference type="ARBA" id="ARBA00009810"/>
    </source>
</evidence>
<dbReference type="Pfam" id="PF00593">
    <property type="entry name" value="TonB_dep_Rec_b-barrel"/>
    <property type="match status" value="1"/>
</dbReference>